<dbReference type="OrthoDB" id="71166at2759"/>
<proteinExistence type="predicted"/>
<dbReference type="EMBL" id="CAJQZP010000212">
    <property type="protein sequence ID" value="CAG4947738.1"/>
    <property type="molecule type" value="Genomic_DNA"/>
</dbReference>
<sequence>MQHPERIFNTDESAFFLNPKPGHVLARKGDKNVYASSGDDKENLTVLITGNAAGELAPTLVVYNYARIPSLVSENFPDDWAIGRSESGCA</sequence>
<comment type="caution">
    <text evidence="1">The sequence shown here is derived from an EMBL/GenBank/DDBJ whole genome shotgun (WGS) entry which is preliminary data.</text>
</comment>
<dbReference type="AlphaFoldDB" id="A0A8S3WAG3"/>
<name>A0A8S3WAG3_PARAO</name>
<evidence type="ECO:0000313" key="2">
    <source>
        <dbReference type="Proteomes" id="UP000691718"/>
    </source>
</evidence>
<protein>
    <submittedName>
        <fullName evidence="1">(apollo) hypothetical protein</fullName>
    </submittedName>
</protein>
<keyword evidence="2" id="KW-1185">Reference proteome</keyword>
<gene>
    <name evidence="1" type="ORF">PAPOLLO_LOCUS3693</name>
</gene>
<dbReference type="Proteomes" id="UP000691718">
    <property type="component" value="Unassembled WGS sequence"/>
</dbReference>
<accession>A0A8S3WAG3</accession>
<organism evidence="1 2">
    <name type="scientific">Parnassius apollo</name>
    <name type="common">Apollo butterfly</name>
    <name type="synonym">Papilio apollo</name>
    <dbReference type="NCBI Taxonomy" id="110799"/>
    <lineage>
        <taxon>Eukaryota</taxon>
        <taxon>Metazoa</taxon>
        <taxon>Ecdysozoa</taxon>
        <taxon>Arthropoda</taxon>
        <taxon>Hexapoda</taxon>
        <taxon>Insecta</taxon>
        <taxon>Pterygota</taxon>
        <taxon>Neoptera</taxon>
        <taxon>Endopterygota</taxon>
        <taxon>Lepidoptera</taxon>
        <taxon>Glossata</taxon>
        <taxon>Ditrysia</taxon>
        <taxon>Papilionoidea</taxon>
        <taxon>Papilionidae</taxon>
        <taxon>Parnassiinae</taxon>
        <taxon>Parnassini</taxon>
        <taxon>Parnassius</taxon>
        <taxon>Parnassius</taxon>
    </lineage>
</organism>
<evidence type="ECO:0000313" key="1">
    <source>
        <dbReference type="EMBL" id="CAG4947738.1"/>
    </source>
</evidence>
<reference evidence="1" key="1">
    <citation type="submission" date="2021-04" db="EMBL/GenBank/DDBJ databases">
        <authorList>
            <person name="Tunstrom K."/>
        </authorList>
    </citation>
    <scope>NUCLEOTIDE SEQUENCE</scope>
</reference>